<gene>
    <name evidence="3" type="ORF">D6D10_04844</name>
</gene>
<proteinExistence type="predicted"/>
<comment type="caution">
    <text evidence="3">The sequence shown here is derived from an EMBL/GenBank/DDBJ whole genome shotgun (WGS) entry which is preliminary data.</text>
</comment>
<name>A0A4S9EVM3_AURPU</name>
<dbReference type="PANTHER" id="PTHR42109">
    <property type="entry name" value="UNPLACED GENOMIC SCAFFOLD UM_SCAF_CONTIG_1.265, WHOLE GENOME SHOTGUN SEQUENCE"/>
    <property type="match status" value="1"/>
</dbReference>
<feature type="transmembrane region" description="Helical" evidence="1">
    <location>
        <begin position="231"/>
        <end position="254"/>
    </location>
</feature>
<feature type="transmembrane region" description="Helical" evidence="1">
    <location>
        <begin position="73"/>
        <end position="95"/>
    </location>
</feature>
<dbReference type="Pfam" id="PF24800">
    <property type="entry name" value="DUF7702"/>
    <property type="match status" value="1"/>
</dbReference>
<dbReference type="InterPro" id="IPR056119">
    <property type="entry name" value="DUF7702"/>
</dbReference>
<keyword evidence="1" id="KW-0472">Membrane</keyword>
<organism evidence="3 4">
    <name type="scientific">Aureobasidium pullulans</name>
    <name type="common">Black yeast</name>
    <name type="synonym">Pullularia pullulans</name>
    <dbReference type="NCBI Taxonomy" id="5580"/>
    <lineage>
        <taxon>Eukaryota</taxon>
        <taxon>Fungi</taxon>
        <taxon>Dikarya</taxon>
        <taxon>Ascomycota</taxon>
        <taxon>Pezizomycotina</taxon>
        <taxon>Dothideomycetes</taxon>
        <taxon>Dothideomycetidae</taxon>
        <taxon>Dothideales</taxon>
        <taxon>Saccotheciaceae</taxon>
        <taxon>Aureobasidium</taxon>
    </lineage>
</organism>
<feature type="transmembrane region" description="Helical" evidence="1">
    <location>
        <begin position="12"/>
        <end position="32"/>
    </location>
</feature>
<keyword evidence="1" id="KW-0812">Transmembrane</keyword>
<feature type="transmembrane region" description="Helical" evidence="1">
    <location>
        <begin position="161"/>
        <end position="180"/>
    </location>
</feature>
<reference evidence="3 4" key="1">
    <citation type="submission" date="2018-10" db="EMBL/GenBank/DDBJ databases">
        <title>Fifty Aureobasidium pullulans genomes reveal a recombining polyextremotolerant generalist.</title>
        <authorList>
            <person name="Gostincar C."/>
            <person name="Turk M."/>
            <person name="Zajc J."/>
            <person name="Gunde-Cimerman N."/>
        </authorList>
    </citation>
    <scope>NUCLEOTIDE SEQUENCE [LARGE SCALE GENOMIC DNA]</scope>
    <source>
        <strain evidence="3 4">EXF-9785</strain>
    </source>
</reference>
<evidence type="ECO:0000313" key="3">
    <source>
        <dbReference type="EMBL" id="THX38726.1"/>
    </source>
</evidence>
<keyword evidence="1" id="KW-1133">Transmembrane helix</keyword>
<feature type="domain" description="DUF7702" evidence="2">
    <location>
        <begin position="8"/>
        <end position="249"/>
    </location>
</feature>
<feature type="transmembrane region" description="Helical" evidence="1">
    <location>
        <begin position="38"/>
        <end position="61"/>
    </location>
</feature>
<sequence length="283" mass="32565">MTYGDHHLTFRTSISIAQIPVFSLSLLIAYYFRRTHRMGWFCIGIFSIIRLVSASCLLALINEDKHSLRATVFVCENLGIMLFVFIFVEVLEWVWKNDPLIRNFARNKQTPTPSLPKYAFLIPQFLTYIDVLVAILGYILPRPREKQNPYAPNPYSRTSRAILVITYIYTLTLLFILWTRRDKSSTEKPRKNAMMGVVVCIPFMVIRLVYEVVFQVTGDMGFNAVRGGGMRYLFMTFLPEVVVVGGCVGMIWWIPVECGSEGVDQEDGRKATDTLRVRMEMES</sequence>
<evidence type="ECO:0000313" key="4">
    <source>
        <dbReference type="Proteomes" id="UP000308953"/>
    </source>
</evidence>
<accession>A0A4S9EVM3</accession>
<evidence type="ECO:0000256" key="1">
    <source>
        <dbReference type="SAM" id="Phobius"/>
    </source>
</evidence>
<evidence type="ECO:0000259" key="2">
    <source>
        <dbReference type="Pfam" id="PF24800"/>
    </source>
</evidence>
<dbReference type="AlphaFoldDB" id="A0A4S9EVM3"/>
<dbReference type="EMBL" id="QZAV01000091">
    <property type="protein sequence ID" value="THX38726.1"/>
    <property type="molecule type" value="Genomic_DNA"/>
</dbReference>
<dbReference type="Proteomes" id="UP000308953">
    <property type="component" value="Unassembled WGS sequence"/>
</dbReference>
<protein>
    <recommendedName>
        <fullName evidence="2">DUF7702 domain-containing protein</fullName>
    </recommendedName>
</protein>
<feature type="transmembrane region" description="Helical" evidence="1">
    <location>
        <begin position="115"/>
        <end position="140"/>
    </location>
</feature>
<dbReference type="PANTHER" id="PTHR42109:SF2">
    <property type="entry name" value="INTEGRAL MEMBRANE PROTEIN"/>
    <property type="match status" value="1"/>
</dbReference>
<feature type="transmembrane region" description="Helical" evidence="1">
    <location>
        <begin position="192"/>
        <end position="210"/>
    </location>
</feature>